<dbReference type="Proteomes" id="UP000667802">
    <property type="component" value="Unassembled WGS sequence"/>
</dbReference>
<protein>
    <submittedName>
        <fullName evidence="1">Uncharacterized protein</fullName>
    </submittedName>
</protein>
<dbReference type="EMBL" id="JAALHA020000004">
    <property type="protein sequence ID" value="MDR9895228.1"/>
    <property type="molecule type" value="Genomic_DNA"/>
</dbReference>
<evidence type="ECO:0000313" key="2">
    <source>
        <dbReference type="Proteomes" id="UP000667802"/>
    </source>
</evidence>
<gene>
    <name evidence="1" type="ORF">G7B40_011715</name>
</gene>
<accession>A0AAP5I8M0</accession>
<reference evidence="2" key="1">
    <citation type="journal article" date="2021" name="Science">
        <title>Hunting the eagle killer: A cyanobacterial neurotoxin causes vacuolar myelinopathy.</title>
        <authorList>
            <person name="Breinlinger S."/>
            <person name="Phillips T.J."/>
            <person name="Haram B.N."/>
            <person name="Mares J."/>
            <person name="Martinez Yerena J.A."/>
            <person name="Hrouzek P."/>
            <person name="Sobotka R."/>
            <person name="Henderson W.M."/>
            <person name="Schmieder P."/>
            <person name="Williams S.M."/>
            <person name="Lauderdale J.D."/>
            <person name="Wilde H.D."/>
            <person name="Gerrin W."/>
            <person name="Kust A."/>
            <person name="Washington J.W."/>
            <person name="Wagner C."/>
            <person name="Geier B."/>
            <person name="Liebeke M."/>
            <person name="Enke H."/>
            <person name="Niedermeyer T.H.J."/>
            <person name="Wilde S.B."/>
        </authorList>
    </citation>
    <scope>NUCLEOTIDE SEQUENCE [LARGE SCALE GENOMIC DNA]</scope>
    <source>
        <strain evidence="2">Thurmond2011</strain>
    </source>
</reference>
<dbReference type="AlphaFoldDB" id="A0AAP5I8M0"/>
<keyword evidence="2" id="KW-1185">Reference proteome</keyword>
<dbReference type="RefSeq" id="WP_208340433.1">
    <property type="nucleotide sequence ID" value="NZ_CAWQFN010000657.1"/>
</dbReference>
<sequence length="948" mass="106699">MSKLNDADADGQSIFAIPAGAATRPLIKLSEADAAVAIGLTQEEEKLFAVPFSTWRGQSYPSLDKNTLATNDFFKREYTVGRWTPQDEQKARDMATEMVAVYRSINQQSLREKRLKTVNSVLNTLGFQASDPLPPPVLELDEMVGFGKDSAILAATIRRIQILFAARQVPHIPQRMPNVVMGIGRHAGVLDGVMWNGDRALSALKMYQDGCSTPVLLQVAGDIAYHLAFQTNEKNRKGAGAHVHGDLSLGSPPAVRFLQSVFKRSQIPPDQIAWEGRNARIAGHQFGASGRRWICDSCNMEKLLRWIMETLNHTPADADTAFQRNTIEFYETPTESIEISYDCSSNALGQAPQSIVSDLLLDAKTDKPKTIIRNFPDHGEMYFYLRPDSLAHDSQKLPDLEDRKRDKAKAFFCVDLISFEKVTTTEDISYLKSVFNGPLAWSGNHKVSSHLSAPAEKIKLLMTGDSPEEAHDYISTCQRMGTAYGFPVNKEPLSLEALAKFLPEDQAIIEDYCNARPNSVREVFLMFEFCARRMIEMRLPPGQQLAMKRYPPASDNTYYFTTYKDMESYDSSKRFPFLKHGLGMRFDDPKATINTETDCGMGGAQAVTEAIREQVKTIEALNLSWDANGKIILMPEIRQLLEAAKLRGLGNYKVHQTALMYDKRFAEAFIQRNGEYYTEADRFIATFEEYIYEALRMKRSDMIGMAVSPFTDGGQRMQLYKDCLELLCNDDTPTFNVPDALNALAKEDETGQPVTYDDLSPAELTSIMTLQTLTGLDFKDMQSLWHGYKVENPFKALDLQQTFREEVQDLKQQSSPTADTVERIATLERLDQIMEATAELYLGDPHSVKVQYYLSQMAADMGFSEIAEDIATGNPQREDSKQFYEFLFCRPASSLQKNDKDDDISLPFTMPFAGDVEKLPLDIRFSLMRHQATVAKSILTQANFITGR</sequence>
<evidence type="ECO:0000313" key="1">
    <source>
        <dbReference type="EMBL" id="MDR9895228.1"/>
    </source>
</evidence>
<comment type="caution">
    <text evidence="1">The sequence shown here is derived from an EMBL/GenBank/DDBJ whole genome shotgun (WGS) entry which is preliminary data.</text>
</comment>
<proteinExistence type="predicted"/>
<name>A0AAP5I8M0_9CYAN</name>
<organism evidence="1 2">
    <name type="scientific">Aetokthonos hydrillicola Thurmond2011</name>
    <dbReference type="NCBI Taxonomy" id="2712845"/>
    <lineage>
        <taxon>Bacteria</taxon>
        <taxon>Bacillati</taxon>
        <taxon>Cyanobacteriota</taxon>
        <taxon>Cyanophyceae</taxon>
        <taxon>Nostocales</taxon>
        <taxon>Hapalosiphonaceae</taxon>
        <taxon>Aetokthonos</taxon>
    </lineage>
</organism>